<dbReference type="AlphaFoldDB" id="A0A9N8YUX9"/>
<dbReference type="EMBL" id="CAJVPP010000220">
    <property type="protein sequence ID" value="CAG8457406.1"/>
    <property type="molecule type" value="Genomic_DNA"/>
</dbReference>
<feature type="compositionally biased region" description="Polar residues" evidence="1">
    <location>
        <begin position="124"/>
        <end position="135"/>
    </location>
</feature>
<comment type="caution">
    <text evidence="2">The sequence shown here is derived from an EMBL/GenBank/DDBJ whole genome shotgun (WGS) entry which is preliminary data.</text>
</comment>
<evidence type="ECO:0000256" key="1">
    <source>
        <dbReference type="SAM" id="MobiDB-lite"/>
    </source>
</evidence>
<evidence type="ECO:0000313" key="3">
    <source>
        <dbReference type="Proteomes" id="UP000789375"/>
    </source>
</evidence>
<sequence>MDNNDVSLVEDTHHKSPSIQQTARTSHTTSELVHSHTVNLSMQPGGTTHPLGSLIHPTPTPSPPPLSIQQSQAQQPIKFVFERFSSGVNTPPSMNTPIPSPRPVNRLDEDATPDVMDVRRTHKTQLTINTTQSTDFAKKNRNKRKHRSYRTSLDSPISLNRDEDSKSDSDYGDPMITEYTTRSEACSDYDMDESVTPVEALKRLLMQFTAMSHRRLELILPVLLDNDIDDPDILLLIENEQFLRDLRGKNGSSLSIGNILTLWHGIQEHRNGASADLISSQLAAPKAKRPRLDFLEREDHRNVSSGHDSRSHHHNNHHNNVGNIKQRVKAPKLSMSTIEEVHTRVDCVLSVVSAENERRKHVALSRNSNARPTVRFEDFVAELKSSHKIPVAFGTLRDMRFAYMLKKLDRQRYADTLTRNRSNVTEFYRSCQEVCEENFKDDELEAALPWLELKAKMYYK</sequence>
<feature type="region of interest" description="Disordered" evidence="1">
    <location>
        <begin position="1"/>
        <end position="35"/>
    </location>
</feature>
<reference evidence="2" key="1">
    <citation type="submission" date="2021-06" db="EMBL/GenBank/DDBJ databases">
        <authorList>
            <person name="Kallberg Y."/>
            <person name="Tangrot J."/>
            <person name="Rosling A."/>
        </authorList>
    </citation>
    <scope>NUCLEOTIDE SEQUENCE</scope>
    <source>
        <strain evidence="2">87-6 pot B 2015</strain>
    </source>
</reference>
<feature type="compositionally biased region" description="Basic and acidic residues" evidence="1">
    <location>
        <begin position="160"/>
        <end position="169"/>
    </location>
</feature>
<dbReference type="Proteomes" id="UP000789375">
    <property type="component" value="Unassembled WGS sequence"/>
</dbReference>
<name>A0A9N8YUX9_FUNMO</name>
<accession>A0A9N8YUX9</accession>
<gene>
    <name evidence="2" type="ORF">FMOSSE_LOCUS1862</name>
</gene>
<feature type="region of interest" description="Disordered" evidence="1">
    <location>
        <begin position="87"/>
        <end position="175"/>
    </location>
</feature>
<proteinExistence type="predicted"/>
<protein>
    <submittedName>
        <fullName evidence="2">15839_t:CDS:1</fullName>
    </submittedName>
</protein>
<feature type="region of interest" description="Disordered" evidence="1">
    <location>
        <begin position="300"/>
        <end position="321"/>
    </location>
</feature>
<feature type="compositionally biased region" description="Polar residues" evidence="1">
    <location>
        <begin position="87"/>
        <end position="97"/>
    </location>
</feature>
<organism evidence="2 3">
    <name type="scientific">Funneliformis mosseae</name>
    <name type="common">Endomycorrhizal fungus</name>
    <name type="synonym">Glomus mosseae</name>
    <dbReference type="NCBI Taxonomy" id="27381"/>
    <lineage>
        <taxon>Eukaryota</taxon>
        <taxon>Fungi</taxon>
        <taxon>Fungi incertae sedis</taxon>
        <taxon>Mucoromycota</taxon>
        <taxon>Glomeromycotina</taxon>
        <taxon>Glomeromycetes</taxon>
        <taxon>Glomerales</taxon>
        <taxon>Glomeraceae</taxon>
        <taxon>Funneliformis</taxon>
    </lineage>
</organism>
<feature type="compositionally biased region" description="Polar residues" evidence="1">
    <location>
        <begin position="17"/>
        <end position="35"/>
    </location>
</feature>
<evidence type="ECO:0000313" key="2">
    <source>
        <dbReference type="EMBL" id="CAG8457406.1"/>
    </source>
</evidence>
<feature type="compositionally biased region" description="Basic residues" evidence="1">
    <location>
        <begin position="139"/>
        <end position="149"/>
    </location>
</feature>
<keyword evidence="3" id="KW-1185">Reference proteome</keyword>